<accession>A0A061QRV2</accession>
<gene>
    <name evidence="2" type="ORF">TSPGSL018_27015</name>
</gene>
<reference evidence="2" key="1">
    <citation type="submission" date="2014-05" db="EMBL/GenBank/DDBJ databases">
        <title>The transcriptome of the halophilic microalga Tetraselmis sp. GSL018 isolated from the Great Salt Lake, Utah.</title>
        <authorList>
            <person name="Jinkerson R.E."/>
            <person name="D'Adamo S."/>
            <person name="Posewitz M.C."/>
        </authorList>
    </citation>
    <scope>NUCLEOTIDE SEQUENCE</scope>
    <source>
        <strain evidence="2">GSL018</strain>
    </source>
</reference>
<evidence type="ECO:0000313" key="2">
    <source>
        <dbReference type="EMBL" id="JAC61145.1"/>
    </source>
</evidence>
<feature type="chain" id="PRO_5001610162" evidence="1">
    <location>
        <begin position="34"/>
        <end position="76"/>
    </location>
</feature>
<protein>
    <submittedName>
        <fullName evidence="2">Uncharacterized protein</fullName>
    </submittedName>
</protein>
<evidence type="ECO:0000256" key="1">
    <source>
        <dbReference type="SAM" id="SignalP"/>
    </source>
</evidence>
<feature type="non-terminal residue" evidence="2">
    <location>
        <position position="1"/>
    </location>
</feature>
<feature type="non-terminal residue" evidence="2">
    <location>
        <position position="76"/>
    </location>
</feature>
<dbReference type="AlphaFoldDB" id="A0A061QRV2"/>
<sequence>NSAAMICAKNSGIPVFMTMVLLFVKDCAFLVCASETLKSGWSDSAISLKILQLWYLEYKCFPSSKIKNLQDIEDSR</sequence>
<proteinExistence type="predicted"/>
<organism evidence="2">
    <name type="scientific">Tetraselmis sp. GSL018</name>
    <dbReference type="NCBI Taxonomy" id="582737"/>
    <lineage>
        <taxon>Eukaryota</taxon>
        <taxon>Viridiplantae</taxon>
        <taxon>Chlorophyta</taxon>
        <taxon>core chlorophytes</taxon>
        <taxon>Chlorodendrophyceae</taxon>
        <taxon>Chlorodendrales</taxon>
        <taxon>Chlorodendraceae</taxon>
        <taxon>Tetraselmis</taxon>
    </lineage>
</organism>
<dbReference type="EMBL" id="GBEZ01026007">
    <property type="protein sequence ID" value="JAC61145.1"/>
    <property type="molecule type" value="Transcribed_RNA"/>
</dbReference>
<name>A0A061QRV2_9CHLO</name>
<keyword evidence="1" id="KW-0732">Signal</keyword>
<feature type="signal peptide" evidence="1">
    <location>
        <begin position="1"/>
        <end position="33"/>
    </location>
</feature>